<feature type="transmembrane region" description="Helical" evidence="1">
    <location>
        <begin position="60"/>
        <end position="83"/>
    </location>
</feature>
<keyword evidence="1" id="KW-0472">Membrane</keyword>
<feature type="signal peptide" evidence="2">
    <location>
        <begin position="1"/>
        <end position="18"/>
    </location>
</feature>
<evidence type="ECO:0000256" key="1">
    <source>
        <dbReference type="SAM" id="Phobius"/>
    </source>
</evidence>
<protein>
    <submittedName>
        <fullName evidence="3">Uncharacterized protein</fullName>
    </submittedName>
</protein>
<reference evidence="3 4" key="1">
    <citation type="submission" date="2024-03" db="EMBL/GenBank/DDBJ databases">
        <title>A high-quality draft genome sequence of Diaporthe vaccinii, a causative agent of upright dieback and viscid rot disease in cranberry plants.</title>
        <authorList>
            <person name="Sarrasin M."/>
            <person name="Lang B.F."/>
            <person name="Burger G."/>
        </authorList>
    </citation>
    <scope>NUCLEOTIDE SEQUENCE [LARGE SCALE GENOMIC DNA]</scope>
    <source>
        <strain evidence="3 4">IS7</strain>
    </source>
</reference>
<feature type="chain" id="PRO_5047011912" evidence="2">
    <location>
        <begin position="19"/>
        <end position="520"/>
    </location>
</feature>
<gene>
    <name evidence="3" type="ORF">FJTKL_12013</name>
</gene>
<sequence length="520" mass="56820">MVLHHLLTLLGMSMVAKFNISRRGLDLSLAALWSEIVNGLRNVLKWTGHLEKRPKLDWSLTFYGTLFLFVTRAPTTIAALAMIPANGLQGGPALVITMAYVFHLVYIIRITYIRLKKSGVLQVEESGVFRVQVGDRLNINSTALLTGLACMSTQVSLVLLYSWTGTGLQPIRTPELTNLMWNSVLAGLVGLTSSRLIAELLQASAGWHWVSLLYMQCDLAIAALVLCLSPDVDSSIDRKNLLFCMLLSSSLTKAICQYASHLACLQTKPQGSIQQLSSSRRTLNCSIINLCQYFIFVGLFATGRSSVASVALKTFLVQMVVEAAANSAMTKTTTGISLGSLAALMTAWRSSLIEISTPAYGYELYDNQTTDSLPFSHGPSSVPHWVKLLLQDTLIVGGLYVLFNTSIDYLCNLPWNKARIPGLPRLRTIGLFTASGWVGYIVYLVSTGQTPEIQNKHFTAAEILAREPPICSLLLSWNFWAAFSVTTVVPTAIVHMCQQKGFGGEETQGEVVVGSKAKEA</sequence>
<evidence type="ECO:0000256" key="2">
    <source>
        <dbReference type="SAM" id="SignalP"/>
    </source>
</evidence>
<evidence type="ECO:0000313" key="3">
    <source>
        <dbReference type="EMBL" id="KAL2291833.1"/>
    </source>
</evidence>
<keyword evidence="1" id="KW-1133">Transmembrane helix</keyword>
<feature type="transmembrane region" description="Helical" evidence="1">
    <location>
        <begin position="89"/>
        <end position="108"/>
    </location>
</feature>
<comment type="caution">
    <text evidence="3">The sequence shown here is derived from an EMBL/GenBank/DDBJ whole genome shotgun (WGS) entry which is preliminary data.</text>
</comment>
<keyword evidence="2" id="KW-0732">Signal</keyword>
<evidence type="ECO:0000313" key="4">
    <source>
        <dbReference type="Proteomes" id="UP001600888"/>
    </source>
</evidence>
<keyword evidence="1" id="KW-0812">Transmembrane</keyword>
<accession>A0ABR4FAV2</accession>
<dbReference type="Proteomes" id="UP001600888">
    <property type="component" value="Unassembled WGS sequence"/>
</dbReference>
<name>A0ABR4FAV2_9PEZI</name>
<proteinExistence type="predicted"/>
<dbReference type="EMBL" id="JBAWTH010000005">
    <property type="protein sequence ID" value="KAL2291833.1"/>
    <property type="molecule type" value="Genomic_DNA"/>
</dbReference>
<keyword evidence="4" id="KW-1185">Reference proteome</keyword>
<organism evidence="3 4">
    <name type="scientific">Diaporthe vaccinii</name>
    <dbReference type="NCBI Taxonomy" id="105482"/>
    <lineage>
        <taxon>Eukaryota</taxon>
        <taxon>Fungi</taxon>
        <taxon>Dikarya</taxon>
        <taxon>Ascomycota</taxon>
        <taxon>Pezizomycotina</taxon>
        <taxon>Sordariomycetes</taxon>
        <taxon>Sordariomycetidae</taxon>
        <taxon>Diaporthales</taxon>
        <taxon>Diaporthaceae</taxon>
        <taxon>Diaporthe</taxon>
        <taxon>Diaporthe eres species complex</taxon>
    </lineage>
</organism>